<evidence type="ECO:0000313" key="1">
    <source>
        <dbReference type="EMBL" id="RAJ36929.1"/>
    </source>
</evidence>
<reference evidence="1 2" key="1">
    <citation type="submission" date="2018-06" db="EMBL/GenBank/DDBJ databases">
        <title>Genomic Encyclopedia of Archaeal and Bacterial Type Strains, Phase II (KMG-II): from individual species to whole genera.</title>
        <authorList>
            <person name="Goeker M."/>
        </authorList>
    </citation>
    <scope>NUCLEOTIDE SEQUENCE [LARGE SCALE GENOMIC DNA]</scope>
    <source>
        <strain evidence="1 2">DSM 14825</strain>
    </source>
</reference>
<dbReference type="AlphaFoldDB" id="A0A327T6I9"/>
<gene>
    <name evidence="1" type="ORF">LY11_00004</name>
</gene>
<accession>A0A327T6I9</accession>
<dbReference type="Proteomes" id="UP000249754">
    <property type="component" value="Unassembled WGS sequence"/>
</dbReference>
<protein>
    <recommendedName>
        <fullName evidence="3">GIY-YIG domain-containing protein</fullName>
    </recommendedName>
</protein>
<comment type="caution">
    <text evidence="1">The sequence shown here is derived from an EMBL/GenBank/DDBJ whole genome shotgun (WGS) entry which is preliminary data.</text>
</comment>
<dbReference type="RefSeq" id="WP_111631693.1">
    <property type="nucleotide sequence ID" value="NZ_QLLR01000001.1"/>
</dbReference>
<sequence length="145" mass="16844">METLKKYSQNGSFKFHLRDKLSECFMECNAPTDASGVYLIYGIKNGIEELVYIGISGKLLSNGVIQHRVSGLGGLRDRLINGKHRYSGTGKKVIRYIFWKETMVKESFDQLKIDWYATHCSNIYDSPAEIEERLINKYKPRWNRK</sequence>
<organism evidence="1 2">
    <name type="scientific">Pedobacter cryoconitis</name>
    <dbReference type="NCBI Taxonomy" id="188932"/>
    <lineage>
        <taxon>Bacteria</taxon>
        <taxon>Pseudomonadati</taxon>
        <taxon>Bacteroidota</taxon>
        <taxon>Sphingobacteriia</taxon>
        <taxon>Sphingobacteriales</taxon>
        <taxon>Sphingobacteriaceae</taxon>
        <taxon>Pedobacter</taxon>
    </lineage>
</organism>
<evidence type="ECO:0008006" key="3">
    <source>
        <dbReference type="Google" id="ProtNLM"/>
    </source>
</evidence>
<dbReference type="EMBL" id="QLLR01000001">
    <property type="protein sequence ID" value="RAJ36929.1"/>
    <property type="molecule type" value="Genomic_DNA"/>
</dbReference>
<evidence type="ECO:0000313" key="2">
    <source>
        <dbReference type="Proteomes" id="UP000249754"/>
    </source>
</evidence>
<dbReference type="OrthoDB" id="838435at2"/>
<proteinExistence type="predicted"/>
<name>A0A327T6I9_9SPHI</name>